<evidence type="ECO:0000313" key="3">
    <source>
        <dbReference type="Proteomes" id="UP000663860"/>
    </source>
</evidence>
<feature type="domain" description="F-box" evidence="1">
    <location>
        <begin position="45"/>
        <end position="76"/>
    </location>
</feature>
<gene>
    <name evidence="2" type="ORF">IZO911_LOCUS36727</name>
</gene>
<dbReference type="EMBL" id="CAJNOE010000871">
    <property type="protein sequence ID" value="CAF1350191.1"/>
    <property type="molecule type" value="Genomic_DNA"/>
</dbReference>
<protein>
    <recommendedName>
        <fullName evidence="1">F-box domain-containing protein</fullName>
    </recommendedName>
</protein>
<evidence type="ECO:0000259" key="1">
    <source>
        <dbReference type="Pfam" id="PF12937"/>
    </source>
</evidence>
<dbReference type="SUPFAM" id="SSF81383">
    <property type="entry name" value="F-box domain"/>
    <property type="match status" value="1"/>
</dbReference>
<dbReference type="InterPro" id="IPR036047">
    <property type="entry name" value="F-box-like_dom_sf"/>
</dbReference>
<organism evidence="2 3">
    <name type="scientific">Adineta steineri</name>
    <dbReference type="NCBI Taxonomy" id="433720"/>
    <lineage>
        <taxon>Eukaryota</taxon>
        <taxon>Metazoa</taxon>
        <taxon>Spiralia</taxon>
        <taxon>Gnathifera</taxon>
        <taxon>Rotifera</taxon>
        <taxon>Eurotatoria</taxon>
        <taxon>Bdelloidea</taxon>
        <taxon>Adinetida</taxon>
        <taxon>Adinetidae</taxon>
        <taxon>Adineta</taxon>
    </lineage>
</organism>
<dbReference type="InterPro" id="IPR001810">
    <property type="entry name" value="F-box_dom"/>
</dbReference>
<reference evidence="2" key="1">
    <citation type="submission" date="2021-02" db="EMBL/GenBank/DDBJ databases">
        <authorList>
            <person name="Nowell W R."/>
        </authorList>
    </citation>
    <scope>NUCLEOTIDE SEQUENCE</scope>
</reference>
<dbReference type="Pfam" id="PF12937">
    <property type="entry name" value="F-box-like"/>
    <property type="match status" value="1"/>
</dbReference>
<sequence length="361" mass="42738">MTEETQSFIMNCGAFIDVIPFILNNLDLKKSFIMNCGAFIDVIPFILNNLDLKSIVQLSQTCHFWRQIIYNTITLWPKSLKLPYIGSMGREYSRRHDRQSIINAKLWSMILPPEDPKALENLLSKMALSQESIERFRLVEKVDFKNYIHTDESLRLTALLFPSIKEISFEGNLLTINGIEYIAKSCLNLKHIEFYQCRNLDINDCLQLFNRKEHEMNLERIFLYKNHQFNEKTIEDYLPFMALCQRCKLFFNKFKNDKDMLCLYHPGTYSGYGHSCSSYSCCGSNTPHYPSTLGCQYTYHSTETESLPFNSYRTHQLHEGLPEYMFQPYNYNMFSLDFTERRQLDFCYKKWDEKNELINTN</sequence>
<dbReference type="Proteomes" id="UP000663860">
    <property type="component" value="Unassembled WGS sequence"/>
</dbReference>
<comment type="caution">
    <text evidence="2">The sequence shown here is derived from an EMBL/GenBank/DDBJ whole genome shotgun (WGS) entry which is preliminary data.</text>
</comment>
<accession>A0A815HDU3</accession>
<name>A0A815HDU3_9BILA</name>
<evidence type="ECO:0000313" key="2">
    <source>
        <dbReference type="EMBL" id="CAF1350191.1"/>
    </source>
</evidence>
<proteinExistence type="predicted"/>
<dbReference type="Gene3D" id="3.80.10.10">
    <property type="entry name" value="Ribonuclease Inhibitor"/>
    <property type="match status" value="1"/>
</dbReference>
<dbReference type="InterPro" id="IPR032675">
    <property type="entry name" value="LRR_dom_sf"/>
</dbReference>
<dbReference type="Gene3D" id="1.20.1280.50">
    <property type="match status" value="1"/>
</dbReference>
<dbReference type="AlphaFoldDB" id="A0A815HDU3"/>